<dbReference type="Pfam" id="PF04932">
    <property type="entry name" value="Wzy_C"/>
    <property type="match status" value="1"/>
</dbReference>
<feature type="transmembrane region" description="Helical" evidence="5">
    <location>
        <begin position="129"/>
        <end position="150"/>
    </location>
</feature>
<keyword evidence="4 5" id="KW-0472">Membrane</keyword>
<dbReference type="Proteomes" id="UP000305417">
    <property type="component" value="Unassembled WGS sequence"/>
</dbReference>
<feature type="transmembrane region" description="Helical" evidence="5">
    <location>
        <begin position="316"/>
        <end position="337"/>
    </location>
</feature>
<feature type="transmembrane region" description="Helical" evidence="5">
    <location>
        <begin position="200"/>
        <end position="228"/>
    </location>
</feature>
<evidence type="ECO:0000256" key="5">
    <source>
        <dbReference type="SAM" id="Phobius"/>
    </source>
</evidence>
<evidence type="ECO:0000256" key="1">
    <source>
        <dbReference type="ARBA" id="ARBA00004141"/>
    </source>
</evidence>
<keyword evidence="8" id="KW-1185">Reference proteome</keyword>
<feature type="transmembrane region" description="Helical" evidence="5">
    <location>
        <begin position="176"/>
        <end position="193"/>
    </location>
</feature>
<evidence type="ECO:0000256" key="3">
    <source>
        <dbReference type="ARBA" id="ARBA00022989"/>
    </source>
</evidence>
<feature type="transmembrane region" description="Helical" evidence="5">
    <location>
        <begin position="372"/>
        <end position="388"/>
    </location>
</feature>
<feature type="transmembrane region" description="Helical" evidence="5">
    <location>
        <begin position="12"/>
        <end position="32"/>
    </location>
</feature>
<comment type="subcellular location">
    <subcellularLocation>
        <location evidence="1">Membrane</location>
        <topology evidence="1">Multi-pass membrane protein</topology>
    </subcellularLocation>
</comment>
<comment type="caution">
    <text evidence="7">The sequence shown here is derived from an EMBL/GenBank/DDBJ whole genome shotgun (WGS) entry which is preliminary data.</text>
</comment>
<feature type="transmembrane region" description="Helical" evidence="5">
    <location>
        <begin position="278"/>
        <end position="296"/>
    </location>
</feature>
<name>A0ABY2V6E7_9BACT</name>
<proteinExistence type="predicted"/>
<organism evidence="7 8">
    <name type="scientific">Aliarcobacter cibarius</name>
    <dbReference type="NCBI Taxonomy" id="255507"/>
    <lineage>
        <taxon>Bacteria</taxon>
        <taxon>Pseudomonadati</taxon>
        <taxon>Campylobacterota</taxon>
        <taxon>Epsilonproteobacteria</taxon>
        <taxon>Campylobacterales</taxon>
        <taxon>Arcobacteraceae</taxon>
        <taxon>Aliarcobacter</taxon>
    </lineage>
</organism>
<feature type="transmembrane region" description="Helical" evidence="5">
    <location>
        <begin position="349"/>
        <end position="366"/>
    </location>
</feature>
<dbReference type="InterPro" id="IPR007016">
    <property type="entry name" value="O-antigen_ligase-rel_domated"/>
</dbReference>
<feature type="transmembrane region" description="Helical" evidence="5">
    <location>
        <begin position="240"/>
        <end position="258"/>
    </location>
</feature>
<feature type="domain" description="O-antigen ligase-related" evidence="6">
    <location>
        <begin position="202"/>
        <end position="324"/>
    </location>
</feature>
<evidence type="ECO:0000313" key="7">
    <source>
        <dbReference type="EMBL" id="TLT01313.1"/>
    </source>
</evidence>
<protein>
    <submittedName>
        <fullName evidence="7">Oligosaccharide repeat unit polymerase</fullName>
    </submittedName>
</protein>
<gene>
    <name evidence="7" type="ORF">FE247_02195</name>
</gene>
<accession>A0ABY2V6E7</accession>
<evidence type="ECO:0000313" key="8">
    <source>
        <dbReference type="Proteomes" id="UP000305417"/>
    </source>
</evidence>
<dbReference type="EMBL" id="VBUC01000003">
    <property type="protein sequence ID" value="TLT01313.1"/>
    <property type="molecule type" value="Genomic_DNA"/>
</dbReference>
<evidence type="ECO:0000256" key="4">
    <source>
        <dbReference type="ARBA" id="ARBA00023136"/>
    </source>
</evidence>
<sequence length="397" mass="45526">MTLNLNTLSSLFVKALFVIILLELFLLGSGQFISISGISLRMLFYTSAIMLSTILILQGIKTQRLVFLFLLIYISMLSFSSLLGTLNGASISSILENIKPLIFAFMIIPFSLFIINLKRVYLVGKLIKISGLFMSVSLISLLIFLYFGYIDFNAMYIILSSDANDFMINNADIPRIFYKGFLYVCIAFIFYTYSNNKYKFLILSLLFISIVLTFTRGFLLALILSFVFISIIEFKQKKSFYILLTIFIGLAILLPFYVNIIGERDVSDSIRILQIKEVFDSITISSFFIGHGYGIGVPTRPNGMEITFLEIFHKQGILGLFLWIGFLFYMIFNYLNIRNLAYKKMFKPFLVSTFFVYFQSLTNPYLNNPIGMSMVLLAFSVLLVILNIEKKERMVQC</sequence>
<reference evidence="7 8" key="1">
    <citation type="submission" date="2019-05" db="EMBL/GenBank/DDBJ databases">
        <title>Arcobacter cibarius and Arcobacter thereius providing challenges in identification an antibiotic susceptibility and Quinolone resistance.</title>
        <authorList>
            <person name="Busch A."/>
            <person name="Hanel I."/>
            <person name="Hotzel H."/>
            <person name="Tomaso H."/>
        </authorList>
    </citation>
    <scope>NUCLEOTIDE SEQUENCE [LARGE SCALE GENOMIC DNA]</scope>
    <source>
        <strain evidence="7 8">16CS0831-2</strain>
    </source>
</reference>
<feature type="transmembrane region" description="Helical" evidence="5">
    <location>
        <begin position="98"/>
        <end position="117"/>
    </location>
</feature>
<dbReference type="RefSeq" id="WP_138108308.1">
    <property type="nucleotide sequence ID" value="NZ_VBUC01000003.1"/>
</dbReference>
<keyword evidence="3 5" id="KW-1133">Transmembrane helix</keyword>
<evidence type="ECO:0000259" key="6">
    <source>
        <dbReference type="Pfam" id="PF04932"/>
    </source>
</evidence>
<feature type="transmembrane region" description="Helical" evidence="5">
    <location>
        <begin position="38"/>
        <end position="58"/>
    </location>
</feature>
<keyword evidence="2 5" id="KW-0812">Transmembrane</keyword>
<feature type="transmembrane region" description="Helical" evidence="5">
    <location>
        <begin position="65"/>
        <end position="86"/>
    </location>
</feature>
<evidence type="ECO:0000256" key="2">
    <source>
        <dbReference type="ARBA" id="ARBA00022692"/>
    </source>
</evidence>